<evidence type="ECO:0000313" key="1">
    <source>
        <dbReference type="EMBL" id="ATB30469.1"/>
    </source>
</evidence>
<accession>A0A250IF59</accession>
<dbReference type="OrthoDB" id="5506055at2"/>
<dbReference type="RefSeq" id="WP_095978918.1">
    <property type="nucleotide sequence ID" value="NZ_CP022163.1"/>
</dbReference>
<evidence type="ECO:0000313" key="2">
    <source>
        <dbReference type="Proteomes" id="UP000217289"/>
    </source>
</evidence>
<dbReference type="AlphaFoldDB" id="A0A250IF59"/>
<gene>
    <name evidence="1" type="ORF">MEBOL_003930</name>
</gene>
<protein>
    <submittedName>
        <fullName evidence="1">Uncharacterized protein</fullName>
    </submittedName>
</protein>
<proteinExistence type="predicted"/>
<organism evidence="1 2">
    <name type="scientific">Melittangium boletus DSM 14713</name>
    <dbReference type="NCBI Taxonomy" id="1294270"/>
    <lineage>
        <taxon>Bacteria</taxon>
        <taxon>Pseudomonadati</taxon>
        <taxon>Myxococcota</taxon>
        <taxon>Myxococcia</taxon>
        <taxon>Myxococcales</taxon>
        <taxon>Cystobacterineae</taxon>
        <taxon>Archangiaceae</taxon>
        <taxon>Melittangium</taxon>
    </lineage>
</organism>
<dbReference type="EMBL" id="CP022163">
    <property type="protein sequence ID" value="ATB30469.1"/>
    <property type="molecule type" value="Genomic_DNA"/>
</dbReference>
<keyword evidence="2" id="KW-1185">Reference proteome</keyword>
<dbReference type="KEGG" id="mbd:MEBOL_003930"/>
<name>A0A250IF59_9BACT</name>
<dbReference type="Proteomes" id="UP000217289">
    <property type="component" value="Chromosome"/>
</dbReference>
<reference evidence="1 2" key="1">
    <citation type="submission" date="2017-06" db="EMBL/GenBank/DDBJ databases">
        <authorList>
            <person name="Kim H.J."/>
            <person name="Triplett B.A."/>
        </authorList>
    </citation>
    <scope>NUCLEOTIDE SEQUENCE [LARGE SCALE GENOMIC DNA]</scope>
    <source>
        <strain evidence="1 2">DSM 14713</strain>
    </source>
</reference>
<sequence length="324" mass="34303">MGFTSFKGLWSEMSGRGAGLNMVVWSLMSALSVGGAVGCGVEPSLQETAANMETQSRAQREGNGLSLNGLSLNGLSLNGLSLNGLSLNGLSTEDFAKWFNANIEGHSALMSYMVLCAVPLGETRHFENPATGMAYTWVGGLGLAPEWSGGKPATEVEQQLVSACLAAHVNNYKLHVPISVLGEDAQGTPIPYTEEELTTFAQNESCFFGNVFTTLNPGLFAGNDRGSLDPTQSTPRPCGLTGLGGESHPACPQIQRIGQCSDHCVLAPGDKYYAECTYKEKTYKMITTRIRTEDVHTCGDGVCQVGERKGSGYTADSCSLDCGT</sequence>